<feature type="chain" id="PRO_5041958059" description="Leucine-rich repeat-containing N-terminal plant-type domain-containing protein" evidence="13">
    <location>
        <begin position="23"/>
        <end position="1194"/>
    </location>
</feature>
<dbReference type="PANTHER" id="PTHR48063">
    <property type="entry name" value="LRR RECEPTOR-LIKE KINASE"/>
    <property type="match status" value="1"/>
</dbReference>
<evidence type="ECO:0000256" key="12">
    <source>
        <dbReference type="ARBA" id="ARBA00023180"/>
    </source>
</evidence>
<protein>
    <recommendedName>
        <fullName evidence="14">Leucine-rich repeat-containing N-terminal plant-type domain-containing protein</fullName>
    </recommendedName>
</protein>
<dbReference type="CDD" id="cd01837">
    <property type="entry name" value="SGNH_plant_lipase_like"/>
    <property type="match status" value="1"/>
</dbReference>
<dbReference type="InterPro" id="IPR036514">
    <property type="entry name" value="SGNH_hydro_sf"/>
</dbReference>
<dbReference type="EMBL" id="JAJSOW010000104">
    <property type="protein sequence ID" value="KAI9170304.1"/>
    <property type="molecule type" value="Genomic_DNA"/>
</dbReference>
<evidence type="ECO:0000256" key="9">
    <source>
        <dbReference type="ARBA" id="ARBA00022989"/>
    </source>
</evidence>
<accession>A0AAD5IN35</accession>
<dbReference type="SUPFAM" id="SSF52058">
    <property type="entry name" value="L domain-like"/>
    <property type="match status" value="3"/>
</dbReference>
<evidence type="ECO:0000313" key="15">
    <source>
        <dbReference type="EMBL" id="KAI9170304.1"/>
    </source>
</evidence>
<evidence type="ECO:0000259" key="14">
    <source>
        <dbReference type="Pfam" id="PF08263"/>
    </source>
</evidence>
<dbReference type="InterPro" id="IPR001087">
    <property type="entry name" value="GDSL"/>
</dbReference>
<dbReference type="SMART" id="SM00369">
    <property type="entry name" value="LRR_TYP"/>
    <property type="match status" value="10"/>
</dbReference>
<dbReference type="InterPro" id="IPR032675">
    <property type="entry name" value="LRR_dom_sf"/>
</dbReference>
<dbReference type="PANTHER" id="PTHR48063:SF16">
    <property type="entry name" value="LRR RECEPTOR-LIKE SERINE_THREONINE-PROTEIN KINASE GSO1"/>
    <property type="match status" value="1"/>
</dbReference>
<dbReference type="Gene3D" id="3.40.50.1110">
    <property type="entry name" value="SGNH hydrolase"/>
    <property type="match status" value="1"/>
</dbReference>
<evidence type="ECO:0000256" key="7">
    <source>
        <dbReference type="ARBA" id="ARBA00022729"/>
    </source>
</evidence>
<reference evidence="15" key="2">
    <citation type="submission" date="2023-02" db="EMBL/GenBank/DDBJ databases">
        <authorList>
            <person name="Swenson N.G."/>
            <person name="Wegrzyn J.L."/>
            <person name="Mcevoy S.L."/>
        </authorList>
    </citation>
    <scope>NUCLEOTIDE SEQUENCE</scope>
    <source>
        <strain evidence="15">91603</strain>
        <tissue evidence="15">Leaf</tissue>
    </source>
</reference>
<evidence type="ECO:0000256" key="13">
    <source>
        <dbReference type="SAM" id="SignalP"/>
    </source>
</evidence>
<evidence type="ECO:0000256" key="1">
    <source>
        <dbReference type="ARBA" id="ARBA00004251"/>
    </source>
</evidence>
<sequence length="1194" mass="131470">MERLSVFGLLLAILSAITSKYASYGDTKFSNCSKNDLEALINFQNGLEDPENRLSSWKGSNCCQWRGIDCDNSTGAVVSIDLRNPFPVNSDSSNRYGFWNLSGEYLDLSTEFSSLSCDSLEWVTGLVSLKHLAMNYVDLSLLGSDWISVLNMNLTELHLSSCLLTGSIPSTKPVNSTSFTVVDLSTNPLNSELPDWLVNISTLVHFDLSNCNLYGRIPLGFGELPNLQYFNLAENNNLSASCFQLFRGSWKMIRYINLASNKLHGKLPSSIGNMTFLTDFDLSINNVGGGIPNSIGKLCNLKEFDLFGNNLTGSLPEFLEGTDNCVSNSPLPNLMYLRLSNNHLQGKLPDWLGQLGNLVELVLSYNQFQGPIPASLGNLQNLTIMSLEGNEINGNLPESFGNLFELSTLDVSVNHLTGFISEVHFSRLSKLKFLHLSSNSFILNVSSNWIPPFQVQNLDMRSCNLGPFFPSWLETQQGVEFLDFSNASISDSIPNWFWDISGNLSLLNVSFNQLQGRVPNPLLVAPFADVDLSSNLLEGPIPLPNVEIELFDLSNNRFSGSIPQNISESMPNLIFLSLSGNQLTGEIPASIGEMLLLLQVIDLSKNNISGSIPPSIGNCSLLKVLDLAYNILSGEIPASLGQLRQLQSLHLNDNKLTGNIPLSFQNLSTLATLDLGNNRFSGDIPLWIGDGFADLRILKLRSNGFSGEIPPNLSDLSSLQVLDLAENNLTGRIPGSLGDLQAMAREQIVIQYLLYGKYRGLYYEENLIITTKNQLQPFTKTLSLVTSLDLSGNNLSGDFPQELTKLRRMGVWESKKSLIAVVTVSVLVVSLKSSGSSTSCHFPAVYNFGDSNSDTGSVSAAFGRVNAPNGETFFGRPSGRYSDGRLIIDFIADKLGLPYLNAYLDALLPNFRHGAGFAAAGATIQPVDAKIFGAGFNPLSLDIQLLQFEQLKERVNEFYNQAKSKQIKSTLPRPEDFSKALYTLDCGQNDLHFGLTSMSEEQTKASIPNIINHFATAVENLYQGGARMFWIHNTGPIGCLPFFVINYPPQPGNADQTGCIKSYNEVAQEFNKQLKDRVSQLRTQFHEAVLIYVDIYSAKYTLISEAKKHGFIDPLGYCCKHPGNNQARCWNTIIVNGTEVNAVSCEDPSKYINWDGIHYTEAADRWIANHIADGSFSDPPIPLTKACQKPVFSR</sequence>
<evidence type="ECO:0000256" key="6">
    <source>
        <dbReference type="ARBA" id="ARBA00022692"/>
    </source>
</evidence>
<keyword evidence="10" id="KW-0472">Membrane</keyword>
<evidence type="ECO:0000256" key="5">
    <source>
        <dbReference type="ARBA" id="ARBA00022614"/>
    </source>
</evidence>
<dbReference type="FunFam" id="3.80.10.10:FF:000095">
    <property type="entry name" value="LRR receptor-like serine/threonine-protein kinase GSO1"/>
    <property type="match status" value="1"/>
</dbReference>
<dbReference type="InterPro" id="IPR046956">
    <property type="entry name" value="RLP23-like"/>
</dbReference>
<feature type="domain" description="Leucine-rich repeat-containing N-terminal plant-type" evidence="14">
    <location>
        <begin position="34"/>
        <end position="71"/>
    </location>
</feature>
<keyword evidence="11" id="KW-0675">Receptor</keyword>
<dbReference type="FunFam" id="3.80.10.10:FF:001347">
    <property type="entry name" value="LRR receptor-like serine/threonine-protein kinase GSO2"/>
    <property type="match status" value="1"/>
</dbReference>
<dbReference type="Gene3D" id="3.80.10.10">
    <property type="entry name" value="Ribonuclease Inhibitor"/>
    <property type="match status" value="4"/>
</dbReference>
<dbReference type="AlphaFoldDB" id="A0AAD5IN35"/>
<proteinExistence type="inferred from homology"/>
<organism evidence="15 16">
    <name type="scientific">Acer negundo</name>
    <name type="common">Box elder</name>
    <dbReference type="NCBI Taxonomy" id="4023"/>
    <lineage>
        <taxon>Eukaryota</taxon>
        <taxon>Viridiplantae</taxon>
        <taxon>Streptophyta</taxon>
        <taxon>Embryophyta</taxon>
        <taxon>Tracheophyta</taxon>
        <taxon>Spermatophyta</taxon>
        <taxon>Magnoliopsida</taxon>
        <taxon>eudicotyledons</taxon>
        <taxon>Gunneridae</taxon>
        <taxon>Pentapetalae</taxon>
        <taxon>rosids</taxon>
        <taxon>malvids</taxon>
        <taxon>Sapindales</taxon>
        <taxon>Sapindaceae</taxon>
        <taxon>Hippocastanoideae</taxon>
        <taxon>Acereae</taxon>
        <taxon>Acer</taxon>
    </lineage>
</organism>
<dbReference type="Pfam" id="PF00560">
    <property type="entry name" value="LRR_1"/>
    <property type="match status" value="13"/>
</dbReference>
<gene>
    <name evidence="15" type="ORF">LWI28_025777</name>
</gene>
<keyword evidence="16" id="KW-1185">Reference proteome</keyword>
<comment type="similarity">
    <text evidence="3">Belongs to the RLP family.</text>
</comment>
<dbReference type="FunFam" id="3.80.10.10:FF:000299">
    <property type="entry name" value="Piriformospora indica-insensitive protein 2"/>
    <property type="match status" value="1"/>
</dbReference>
<keyword evidence="4" id="KW-1003">Cell membrane</keyword>
<name>A0AAD5IN35_ACENE</name>
<dbReference type="InterPro" id="IPR003591">
    <property type="entry name" value="Leu-rich_rpt_typical-subtyp"/>
</dbReference>
<keyword evidence="6" id="KW-0812">Transmembrane</keyword>
<keyword evidence="9" id="KW-1133">Transmembrane helix</keyword>
<dbReference type="GO" id="GO:0016788">
    <property type="term" value="F:hydrolase activity, acting on ester bonds"/>
    <property type="evidence" value="ECO:0007669"/>
    <property type="project" value="InterPro"/>
</dbReference>
<dbReference type="Pfam" id="PF13855">
    <property type="entry name" value="LRR_8"/>
    <property type="match status" value="1"/>
</dbReference>
<dbReference type="GO" id="GO:0005886">
    <property type="term" value="C:plasma membrane"/>
    <property type="evidence" value="ECO:0007669"/>
    <property type="project" value="UniProtKB-SubCell"/>
</dbReference>
<dbReference type="SUPFAM" id="SSF52266">
    <property type="entry name" value="SGNH hydrolase"/>
    <property type="match status" value="1"/>
</dbReference>
<dbReference type="Proteomes" id="UP001064489">
    <property type="component" value="Chromosome 7"/>
</dbReference>
<evidence type="ECO:0000256" key="8">
    <source>
        <dbReference type="ARBA" id="ARBA00022737"/>
    </source>
</evidence>
<dbReference type="Pfam" id="PF00657">
    <property type="entry name" value="Lipase_GDSL"/>
    <property type="match status" value="1"/>
</dbReference>
<feature type="signal peptide" evidence="13">
    <location>
        <begin position="1"/>
        <end position="22"/>
    </location>
</feature>
<keyword evidence="5" id="KW-0433">Leucine-rich repeat</keyword>
<evidence type="ECO:0000313" key="16">
    <source>
        <dbReference type="Proteomes" id="UP001064489"/>
    </source>
</evidence>
<reference evidence="15" key="1">
    <citation type="journal article" date="2022" name="Plant J.">
        <title>Strategies of tolerance reflected in two North American maple genomes.</title>
        <authorList>
            <person name="McEvoy S.L."/>
            <person name="Sezen U.U."/>
            <person name="Trouern-Trend A."/>
            <person name="McMahon S.M."/>
            <person name="Schaberg P.G."/>
            <person name="Yang J."/>
            <person name="Wegrzyn J.L."/>
            <person name="Swenson N.G."/>
        </authorList>
    </citation>
    <scope>NUCLEOTIDE SEQUENCE</scope>
    <source>
        <strain evidence="15">91603</strain>
    </source>
</reference>
<evidence type="ECO:0000256" key="11">
    <source>
        <dbReference type="ARBA" id="ARBA00023170"/>
    </source>
</evidence>
<evidence type="ECO:0000256" key="2">
    <source>
        <dbReference type="ARBA" id="ARBA00008668"/>
    </source>
</evidence>
<comment type="subcellular location">
    <subcellularLocation>
        <location evidence="1">Cell membrane</location>
        <topology evidence="1">Single-pass type I membrane protein</topology>
    </subcellularLocation>
</comment>
<dbReference type="InterPro" id="IPR013210">
    <property type="entry name" value="LRR_N_plant-typ"/>
</dbReference>
<dbReference type="InterPro" id="IPR001611">
    <property type="entry name" value="Leu-rich_rpt"/>
</dbReference>
<comment type="caution">
    <text evidence="15">The sequence shown here is derived from an EMBL/GenBank/DDBJ whole genome shotgun (WGS) entry which is preliminary data.</text>
</comment>
<dbReference type="Pfam" id="PF08263">
    <property type="entry name" value="LRRNT_2"/>
    <property type="match status" value="1"/>
</dbReference>
<evidence type="ECO:0000256" key="10">
    <source>
        <dbReference type="ARBA" id="ARBA00023136"/>
    </source>
</evidence>
<evidence type="ECO:0000256" key="3">
    <source>
        <dbReference type="ARBA" id="ARBA00009592"/>
    </source>
</evidence>
<keyword evidence="12" id="KW-0325">Glycoprotein</keyword>
<keyword evidence="7 13" id="KW-0732">Signal</keyword>
<keyword evidence="8" id="KW-0677">Repeat</keyword>
<evidence type="ECO:0000256" key="4">
    <source>
        <dbReference type="ARBA" id="ARBA00022475"/>
    </source>
</evidence>
<comment type="similarity">
    <text evidence="2">Belongs to the 'GDSL' lipolytic enzyme family.</text>
</comment>
<dbReference type="InterPro" id="IPR035669">
    <property type="entry name" value="SGNH_plant_lipase-like"/>
</dbReference>